<keyword evidence="7 9" id="KW-0067">ATP-binding</keyword>
<feature type="binding site" evidence="9">
    <location>
        <begin position="114"/>
        <end position="124"/>
    </location>
    <ligand>
        <name>ATP</name>
        <dbReference type="ChEBI" id="CHEBI:30616"/>
    </ligand>
</feature>
<feature type="domain" description="GHMP kinase N-terminal" evidence="10">
    <location>
        <begin position="86"/>
        <end position="161"/>
    </location>
</feature>
<evidence type="ECO:0000256" key="3">
    <source>
        <dbReference type="ARBA" id="ARBA00017473"/>
    </source>
</evidence>
<comment type="catalytic activity">
    <reaction evidence="9">
        <text>4-CDP-2-C-methyl-D-erythritol + ATP = 4-CDP-2-C-methyl-D-erythritol 2-phosphate + ADP + H(+)</text>
        <dbReference type="Rhea" id="RHEA:18437"/>
        <dbReference type="ChEBI" id="CHEBI:15378"/>
        <dbReference type="ChEBI" id="CHEBI:30616"/>
        <dbReference type="ChEBI" id="CHEBI:57823"/>
        <dbReference type="ChEBI" id="CHEBI:57919"/>
        <dbReference type="ChEBI" id="CHEBI:456216"/>
        <dbReference type="EC" id="2.7.1.148"/>
    </reaction>
</comment>
<evidence type="ECO:0000256" key="4">
    <source>
        <dbReference type="ARBA" id="ARBA00022679"/>
    </source>
</evidence>
<evidence type="ECO:0000256" key="8">
    <source>
        <dbReference type="ARBA" id="ARBA00032554"/>
    </source>
</evidence>
<evidence type="ECO:0000259" key="10">
    <source>
        <dbReference type="Pfam" id="PF00288"/>
    </source>
</evidence>
<dbReference type="PANTHER" id="PTHR43527:SF2">
    <property type="entry name" value="4-DIPHOSPHOCYTIDYL-2-C-METHYL-D-ERYTHRITOL KINASE, CHLOROPLASTIC"/>
    <property type="match status" value="1"/>
</dbReference>
<proteinExistence type="inferred from homology"/>
<evidence type="ECO:0000259" key="11">
    <source>
        <dbReference type="Pfam" id="PF08544"/>
    </source>
</evidence>
<dbReference type="Gene3D" id="3.30.230.10">
    <property type="match status" value="1"/>
</dbReference>
<dbReference type="Gene3D" id="3.30.70.890">
    <property type="entry name" value="GHMP kinase, C-terminal domain"/>
    <property type="match status" value="1"/>
</dbReference>
<evidence type="ECO:0000313" key="13">
    <source>
        <dbReference type="Proteomes" id="UP000263642"/>
    </source>
</evidence>
<comment type="pathway">
    <text evidence="9">Isoprenoid biosynthesis; isopentenyl diphosphate biosynthesis via DXP pathway; isopentenyl diphosphate from 1-deoxy-D-xylulose 5-phosphate: step 3/6.</text>
</comment>
<dbReference type="InterPro" id="IPR013750">
    <property type="entry name" value="GHMP_kinase_C_dom"/>
</dbReference>
<dbReference type="PANTHER" id="PTHR43527">
    <property type="entry name" value="4-DIPHOSPHOCYTIDYL-2-C-METHYL-D-ERYTHRITOL KINASE, CHLOROPLASTIC"/>
    <property type="match status" value="1"/>
</dbReference>
<evidence type="ECO:0000256" key="1">
    <source>
        <dbReference type="ARBA" id="ARBA00009684"/>
    </source>
</evidence>
<name>A0A3D3REU0_9PLAN</name>
<dbReference type="EC" id="2.7.1.148" evidence="2 9"/>
<dbReference type="Proteomes" id="UP000263642">
    <property type="component" value="Unassembled WGS sequence"/>
</dbReference>
<dbReference type="HAMAP" id="MF_00061">
    <property type="entry name" value="IspE"/>
    <property type="match status" value="1"/>
</dbReference>
<protein>
    <recommendedName>
        <fullName evidence="3 9">4-diphosphocytidyl-2-C-methyl-D-erythritol kinase</fullName>
        <shortName evidence="9">CMK</shortName>
        <ecNumber evidence="2 9">2.7.1.148</ecNumber>
    </recommendedName>
    <alternativeName>
        <fullName evidence="8 9">4-(cytidine-5'-diphospho)-2-C-methyl-D-erythritol kinase</fullName>
    </alternativeName>
</protein>
<dbReference type="Pfam" id="PF08544">
    <property type="entry name" value="GHMP_kinases_C"/>
    <property type="match status" value="1"/>
</dbReference>
<evidence type="ECO:0000256" key="7">
    <source>
        <dbReference type="ARBA" id="ARBA00022840"/>
    </source>
</evidence>
<comment type="similarity">
    <text evidence="1 9">Belongs to the GHMP kinase family. IspE subfamily.</text>
</comment>
<dbReference type="PIRSF" id="PIRSF010376">
    <property type="entry name" value="IspE"/>
    <property type="match status" value="1"/>
</dbReference>
<feature type="active site" evidence="9">
    <location>
        <position position="18"/>
    </location>
</feature>
<dbReference type="InterPro" id="IPR006204">
    <property type="entry name" value="GHMP_kinase_N_dom"/>
</dbReference>
<feature type="active site" evidence="9">
    <location>
        <position position="156"/>
    </location>
</feature>
<evidence type="ECO:0000256" key="9">
    <source>
        <dbReference type="HAMAP-Rule" id="MF_00061"/>
    </source>
</evidence>
<keyword evidence="9" id="KW-0414">Isoprene biosynthesis</keyword>
<dbReference type="NCBIfam" id="TIGR00154">
    <property type="entry name" value="ispE"/>
    <property type="match status" value="1"/>
</dbReference>
<dbReference type="GO" id="GO:0019288">
    <property type="term" value="P:isopentenyl diphosphate biosynthetic process, methylerythritol 4-phosphate pathway"/>
    <property type="evidence" value="ECO:0007669"/>
    <property type="project" value="UniProtKB-UniRule"/>
</dbReference>
<dbReference type="InterPro" id="IPR004424">
    <property type="entry name" value="IspE"/>
</dbReference>
<dbReference type="UniPathway" id="UPA00056">
    <property type="reaction ID" value="UER00094"/>
</dbReference>
<dbReference type="SUPFAM" id="SSF55060">
    <property type="entry name" value="GHMP Kinase, C-terminal domain"/>
    <property type="match status" value="1"/>
</dbReference>
<dbReference type="InterPro" id="IPR036554">
    <property type="entry name" value="GHMP_kinase_C_sf"/>
</dbReference>
<gene>
    <name evidence="9 12" type="primary">ispE</name>
    <name evidence="12" type="ORF">DIT97_31685</name>
</gene>
<accession>A0A3D3REU0</accession>
<dbReference type="SUPFAM" id="SSF54211">
    <property type="entry name" value="Ribosomal protein S5 domain 2-like"/>
    <property type="match status" value="1"/>
</dbReference>
<comment type="caution">
    <text evidence="12">The sequence shown here is derived from an EMBL/GenBank/DDBJ whole genome shotgun (WGS) entry which is preliminary data.</text>
</comment>
<keyword evidence="5 9" id="KW-0547">Nucleotide-binding</keyword>
<dbReference type="EMBL" id="DQAY01000194">
    <property type="protein sequence ID" value="HCO27341.1"/>
    <property type="molecule type" value="Genomic_DNA"/>
</dbReference>
<keyword evidence="6 9" id="KW-0418">Kinase</keyword>
<organism evidence="12 13">
    <name type="scientific">Gimesia maris</name>
    <dbReference type="NCBI Taxonomy" id="122"/>
    <lineage>
        <taxon>Bacteria</taxon>
        <taxon>Pseudomonadati</taxon>
        <taxon>Planctomycetota</taxon>
        <taxon>Planctomycetia</taxon>
        <taxon>Planctomycetales</taxon>
        <taxon>Planctomycetaceae</taxon>
        <taxon>Gimesia</taxon>
    </lineage>
</organism>
<evidence type="ECO:0000313" key="12">
    <source>
        <dbReference type="EMBL" id="HCO27341.1"/>
    </source>
</evidence>
<sequence>MLFAYSNPGTLTVHAPAKLNLYLSIDDKRSDGFHEITSLMLSVGIYDTLVFTEEPSAEVELRVTEANSLLTPLKKNRQRIPAGEENLVVRAIRLLQEQTGQHQGIRIELIKRIPAEAGLGGGSSDAAAALFAANKLWRLGLSISELCEIAAKLGSDIPFFLTASHSAICRGRGEIIEPVSVPQCLHFVVVRPQSGLSTAEVYRHCRVGSHSENQVEQLVSNLASGQFHVLSSLMLNDLQAPAEKLNSDILILKDYFSKQSVLGHMMSGSGTAYFGVCQNRAQASQIAARLRSTVKGHVFVVQNRL</sequence>
<evidence type="ECO:0000256" key="6">
    <source>
        <dbReference type="ARBA" id="ARBA00022777"/>
    </source>
</evidence>
<evidence type="ECO:0000256" key="2">
    <source>
        <dbReference type="ARBA" id="ARBA00012052"/>
    </source>
</evidence>
<dbReference type="Pfam" id="PF00288">
    <property type="entry name" value="GHMP_kinases_N"/>
    <property type="match status" value="1"/>
</dbReference>
<dbReference type="InterPro" id="IPR020568">
    <property type="entry name" value="Ribosomal_Su5_D2-typ_SF"/>
</dbReference>
<reference evidence="12 13" key="1">
    <citation type="journal article" date="2018" name="Nat. Biotechnol.">
        <title>A standardized bacterial taxonomy based on genome phylogeny substantially revises the tree of life.</title>
        <authorList>
            <person name="Parks D.H."/>
            <person name="Chuvochina M."/>
            <person name="Waite D.W."/>
            <person name="Rinke C."/>
            <person name="Skarshewski A."/>
            <person name="Chaumeil P.A."/>
            <person name="Hugenholtz P."/>
        </authorList>
    </citation>
    <scope>NUCLEOTIDE SEQUENCE [LARGE SCALE GENOMIC DNA]</scope>
    <source>
        <strain evidence="12">UBA9375</strain>
    </source>
</reference>
<dbReference type="AlphaFoldDB" id="A0A3D3REU0"/>
<keyword evidence="4 9" id="KW-0808">Transferase</keyword>
<dbReference type="GO" id="GO:0016114">
    <property type="term" value="P:terpenoid biosynthetic process"/>
    <property type="evidence" value="ECO:0007669"/>
    <property type="project" value="UniProtKB-UniRule"/>
</dbReference>
<dbReference type="GO" id="GO:0050515">
    <property type="term" value="F:4-(cytidine 5'-diphospho)-2-C-methyl-D-erythritol kinase activity"/>
    <property type="evidence" value="ECO:0007669"/>
    <property type="project" value="UniProtKB-UniRule"/>
</dbReference>
<comment type="function">
    <text evidence="9">Catalyzes the phosphorylation of the position 2 hydroxy group of 4-diphosphocytidyl-2C-methyl-D-erythritol.</text>
</comment>
<dbReference type="GO" id="GO:0005524">
    <property type="term" value="F:ATP binding"/>
    <property type="evidence" value="ECO:0007669"/>
    <property type="project" value="UniProtKB-UniRule"/>
</dbReference>
<feature type="domain" description="GHMP kinase C-terminal" evidence="11">
    <location>
        <begin position="220"/>
        <end position="294"/>
    </location>
</feature>
<dbReference type="InterPro" id="IPR014721">
    <property type="entry name" value="Ribsml_uS5_D2-typ_fold_subgr"/>
</dbReference>
<evidence type="ECO:0000256" key="5">
    <source>
        <dbReference type="ARBA" id="ARBA00022741"/>
    </source>
</evidence>